<name>A0AA37S9C9_9GAMM</name>
<accession>A0AA37S9C9</accession>
<dbReference type="PROSITE" id="PS51257">
    <property type="entry name" value="PROKAR_LIPOPROTEIN"/>
    <property type="match status" value="1"/>
</dbReference>
<dbReference type="Gene3D" id="3.10.129.140">
    <property type="entry name" value="Helicobacter TNF-alpha-Inducing protein"/>
    <property type="match status" value="1"/>
</dbReference>
<feature type="signal peptide" evidence="1">
    <location>
        <begin position="1"/>
        <end position="18"/>
    </location>
</feature>
<proteinExistence type="predicted"/>
<dbReference type="EMBL" id="BSNM01000006">
    <property type="protein sequence ID" value="GLQ30604.1"/>
    <property type="molecule type" value="Genomic_DNA"/>
</dbReference>
<sequence>MKKLLPLGAALAVTVALTGCETQQPQPVAAAPVYDCVFPDAPNTPAPGWICDEPVEGVEVSAVGSSQHSAAGHSHMKQMAATDARVQLAQRMKVHVQNMVKQYVETTGAGDTETVDRVMTSVTKQITDESLVGSRVYKSRKSPNGTLYVLVGLDDMQAEEAAKEALKTSMKNERALWQQFKAQKGHEELADEIAKYREMNK</sequence>
<dbReference type="Proteomes" id="UP001161389">
    <property type="component" value="Unassembled WGS sequence"/>
</dbReference>
<comment type="caution">
    <text evidence="3">The sequence shown here is derived from an EMBL/GenBank/DDBJ whole genome shotgun (WGS) entry which is preliminary data.</text>
</comment>
<reference evidence="3" key="1">
    <citation type="journal article" date="2014" name="Int. J. Syst. Evol. Microbiol.">
        <title>Complete genome sequence of Corynebacterium casei LMG S-19264T (=DSM 44701T), isolated from a smear-ripened cheese.</title>
        <authorList>
            <consortium name="US DOE Joint Genome Institute (JGI-PGF)"/>
            <person name="Walter F."/>
            <person name="Albersmeier A."/>
            <person name="Kalinowski J."/>
            <person name="Ruckert C."/>
        </authorList>
    </citation>
    <scope>NUCLEOTIDE SEQUENCE</scope>
    <source>
        <strain evidence="3">NBRC 110071</strain>
    </source>
</reference>
<evidence type="ECO:0000313" key="3">
    <source>
        <dbReference type="EMBL" id="GLQ30604.1"/>
    </source>
</evidence>
<dbReference type="Pfam" id="PF02169">
    <property type="entry name" value="LPP20"/>
    <property type="match status" value="1"/>
</dbReference>
<dbReference type="InterPro" id="IPR024952">
    <property type="entry name" value="LPP20-like_dom"/>
</dbReference>
<dbReference type="RefSeq" id="WP_284379706.1">
    <property type="nucleotide sequence ID" value="NZ_BSNM01000006.1"/>
</dbReference>
<organism evidence="3 4">
    <name type="scientific">Litoribrevibacter albus</name>
    <dbReference type="NCBI Taxonomy" id="1473156"/>
    <lineage>
        <taxon>Bacteria</taxon>
        <taxon>Pseudomonadati</taxon>
        <taxon>Pseudomonadota</taxon>
        <taxon>Gammaproteobacteria</taxon>
        <taxon>Oceanospirillales</taxon>
        <taxon>Oceanospirillaceae</taxon>
        <taxon>Litoribrevibacter</taxon>
    </lineage>
</organism>
<keyword evidence="4" id="KW-1185">Reference proteome</keyword>
<dbReference type="AlphaFoldDB" id="A0AA37S9C9"/>
<gene>
    <name evidence="3" type="ORF">GCM10007876_10820</name>
</gene>
<evidence type="ECO:0000313" key="4">
    <source>
        <dbReference type="Proteomes" id="UP001161389"/>
    </source>
</evidence>
<evidence type="ECO:0000259" key="2">
    <source>
        <dbReference type="Pfam" id="PF02169"/>
    </source>
</evidence>
<feature type="domain" description="Lipoprotein LPP20-like" evidence="2">
    <location>
        <begin position="60"/>
        <end position="154"/>
    </location>
</feature>
<keyword evidence="1" id="KW-0732">Signal</keyword>
<feature type="chain" id="PRO_5041259243" description="Lipoprotein LPP20-like domain-containing protein" evidence="1">
    <location>
        <begin position="19"/>
        <end position="201"/>
    </location>
</feature>
<protein>
    <recommendedName>
        <fullName evidence="2">Lipoprotein LPP20-like domain-containing protein</fullName>
    </recommendedName>
</protein>
<evidence type="ECO:0000256" key="1">
    <source>
        <dbReference type="SAM" id="SignalP"/>
    </source>
</evidence>
<reference evidence="3" key="2">
    <citation type="submission" date="2023-01" db="EMBL/GenBank/DDBJ databases">
        <title>Draft genome sequence of Litoribrevibacter albus strain NBRC 110071.</title>
        <authorList>
            <person name="Sun Q."/>
            <person name="Mori K."/>
        </authorList>
    </citation>
    <scope>NUCLEOTIDE SEQUENCE</scope>
    <source>
        <strain evidence="3">NBRC 110071</strain>
    </source>
</reference>